<keyword evidence="10" id="KW-1185">Reference proteome</keyword>
<evidence type="ECO:0000313" key="9">
    <source>
        <dbReference type="EMBL" id="OHU92638.1"/>
    </source>
</evidence>
<comment type="caution">
    <text evidence="9">The sequence shown here is derived from an EMBL/GenBank/DDBJ whole genome shotgun (WGS) entry which is preliminary data.</text>
</comment>
<dbReference type="OrthoDB" id="6282858at2"/>
<name>A0A1S1N028_9GAMM</name>
<evidence type="ECO:0000256" key="1">
    <source>
        <dbReference type="ARBA" id="ARBA00004651"/>
    </source>
</evidence>
<dbReference type="InterPro" id="IPR003838">
    <property type="entry name" value="ABC3_permease_C"/>
</dbReference>
<evidence type="ECO:0000256" key="5">
    <source>
        <dbReference type="ARBA" id="ARBA00023136"/>
    </source>
</evidence>
<evidence type="ECO:0000259" key="7">
    <source>
        <dbReference type="Pfam" id="PF02687"/>
    </source>
</evidence>
<keyword evidence="2" id="KW-1003">Cell membrane</keyword>
<feature type="transmembrane region" description="Helical" evidence="6">
    <location>
        <begin position="304"/>
        <end position="330"/>
    </location>
</feature>
<proteinExistence type="predicted"/>
<dbReference type="EMBL" id="MKJU01000006">
    <property type="protein sequence ID" value="OHU92638.1"/>
    <property type="molecule type" value="Genomic_DNA"/>
</dbReference>
<feature type="domain" description="ABC3 transporter permease C-terminal" evidence="7">
    <location>
        <begin position="307"/>
        <end position="420"/>
    </location>
</feature>
<reference evidence="9 10" key="1">
    <citation type="submission" date="2016-09" db="EMBL/GenBank/DDBJ databases">
        <title>Pseudoalteromonas amylolytica sp. nov., isolated from the surface seawater.</title>
        <authorList>
            <person name="Wu Y.-H."/>
            <person name="Cheng H."/>
            <person name="Jin X.-B."/>
            <person name="Wang C.-S."/>
            <person name="Xu X.-W."/>
        </authorList>
    </citation>
    <scope>NUCLEOTIDE SEQUENCE [LARGE SCALE GENOMIC DNA]</scope>
    <source>
        <strain evidence="9 10">JW1</strain>
    </source>
</reference>
<evidence type="ECO:0000259" key="8">
    <source>
        <dbReference type="Pfam" id="PF12704"/>
    </source>
</evidence>
<dbReference type="InterPro" id="IPR050250">
    <property type="entry name" value="Macrolide_Exporter_MacB"/>
</dbReference>
<dbReference type="GO" id="GO:0005886">
    <property type="term" value="C:plasma membrane"/>
    <property type="evidence" value="ECO:0007669"/>
    <property type="project" value="UniProtKB-SubCell"/>
</dbReference>
<evidence type="ECO:0000256" key="3">
    <source>
        <dbReference type="ARBA" id="ARBA00022692"/>
    </source>
</evidence>
<feature type="domain" description="MacB-like periplasmic core" evidence="8">
    <location>
        <begin position="17"/>
        <end position="264"/>
    </location>
</feature>
<protein>
    <recommendedName>
        <fullName evidence="11">ABC transporter permease</fullName>
    </recommendedName>
</protein>
<dbReference type="GO" id="GO:0022857">
    <property type="term" value="F:transmembrane transporter activity"/>
    <property type="evidence" value="ECO:0007669"/>
    <property type="project" value="TreeGrafter"/>
</dbReference>
<keyword evidence="4 6" id="KW-1133">Transmembrane helix</keyword>
<dbReference type="AlphaFoldDB" id="A0A1S1N028"/>
<evidence type="ECO:0000256" key="4">
    <source>
        <dbReference type="ARBA" id="ARBA00022989"/>
    </source>
</evidence>
<dbReference type="InterPro" id="IPR025857">
    <property type="entry name" value="MacB_PCD"/>
</dbReference>
<dbReference type="PANTHER" id="PTHR30572">
    <property type="entry name" value="MEMBRANE COMPONENT OF TRANSPORTER-RELATED"/>
    <property type="match status" value="1"/>
</dbReference>
<dbReference type="STRING" id="1859457.BET10_04035"/>
<dbReference type="RefSeq" id="WP_070983196.1">
    <property type="nucleotide sequence ID" value="NZ_MKJU01000006.1"/>
</dbReference>
<feature type="transmembrane region" description="Helical" evidence="6">
    <location>
        <begin position="351"/>
        <end position="377"/>
    </location>
</feature>
<feature type="transmembrane region" description="Helical" evidence="6">
    <location>
        <begin position="397"/>
        <end position="420"/>
    </location>
</feature>
<dbReference type="Pfam" id="PF02687">
    <property type="entry name" value="FtsX"/>
    <property type="match status" value="1"/>
</dbReference>
<dbReference type="Pfam" id="PF12704">
    <property type="entry name" value="MacB_PCD"/>
    <property type="match status" value="1"/>
</dbReference>
<dbReference type="Proteomes" id="UP000179786">
    <property type="component" value="Unassembled WGS sequence"/>
</dbReference>
<sequence length="429" mass="47784">MRLSTLVCNLKSQSLVSVLVVLLIATGLGAFGTTYSVYHIMSSNPMSDVQHDTRYVTIDDWSPDKDLQWTPPLLSYQDGTALLQFLGASKGALTYDSKLVAQHPNSSYVYELTTRATTPDFFSIFHTQFKYGAPWSFEEDVNRTAVVVLSSHANKVLFDSSDSVGQLVYLDGKVYTVVGVLTEFEMTPKVYDLHVDPYAATEDLYIPFHTAIEHDVLPHGRLLGWRDEPMSGFRDVLTTSMIWLQLWVQFDSKQDMEAFNTALAGYTEQQSLKGRMLRGHKQFELLSSAQWLERNQVVNGDSKLLLMLAIVFLVICLVCVSALLFASYATRRRALSVYRALGASKRYVSSMLFAELTLLALGGCVLGMLLTALGLSYMEKLYGSSYQQVASLDLTPIVIAAVCCLFGVILASVLPISQCCHSKSIYIRR</sequence>
<evidence type="ECO:0000256" key="6">
    <source>
        <dbReference type="SAM" id="Phobius"/>
    </source>
</evidence>
<evidence type="ECO:0000313" key="10">
    <source>
        <dbReference type="Proteomes" id="UP000179786"/>
    </source>
</evidence>
<comment type="subcellular location">
    <subcellularLocation>
        <location evidence="1">Cell membrane</location>
        <topology evidence="1">Multi-pass membrane protein</topology>
    </subcellularLocation>
</comment>
<evidence type="ECO:0000256" key="2">
    <source>
        <dbReference type="ARBA" id="ARBA00022475"/>
    </source>
</evidence>
<evidence type="ECO:0008006" key="11">
    <source>
        <dbReference type="Google" id="ProtNLM"/>
    </source>
</evidence>
<accession>A0A1S1N028</accession>
<dbReference type="PANTHER" id="PTHR30572:SF18">
    <property type="entry name" value="ABC-TYPE MACROLIDE FAMILY EXPORT SYSTEM PERMEASE COMPONENT 2"/>
    <property type="match status" value="1"/>
</dbReference>
<organism evidence="9 10">
    <name type="scientific">Pseudoalteromonas amylolytica</name>
    <dbReference type="NCBI Taxonomy" id="1859457"/>
    <lineage>
        <taxon>Bacteria</taxon>
        <taxon>Pseudomonadati</taxon>
        <taxon>Pseudomonadota</taxon>
        <taxon>Gammaproteobacteria</taxon>
        <taxon>Alteromonadales</taxon>
        <taxon>Pseudoalteromonadaceae</taxon>
        <taxon>Pseudoalteromonas</taxon>
    </lineage>
</organism>
<gene>
    <name evidence="9" type="ORF">BET10_04035</name>
</gene>
<keyword evidence="3 6" id="KW-0812">Transmembrane</keyword>
<keyword evidence="5 6" id="KW-0472">Membrane</keyword>